<dbReference type="Proteomes" id="UP000216871">
    <property type="component" value="Unassembled WGS sequence"/>
</dbReference>
<evidence type="ECO:0000313" key="1">
    <source>
        <dbReference type="EMBL" id="OZG57078.1"/>
    </source>
</evidence>
<organism evidence="1 2">
    <name type="scientific">Bifidobacterium myosotis</name>
    <dbReference type="NCBI Taxonomy" id="1630166"/>
    <lineage>
        <taxon>Bacteria</taxon>
        <taxon>Bacillati</taxon>
        <taxon>Actinomycetota</taxon>
        <taxon>Actinomycetes</taxon>
        <taxon>Bifidobacteriales</taxon>
        <taxon>Bifidobacteriaceae</taxon>
        <taxon>Bifidobacterium</taxon>
    </lineage>
</organism>
<name>A0A261FDA1_9BIFI</name>
<proteinExistence type="predicted"/>
<dbReference type="InterPro" id="IPR038475">
    <property type="entry name" value="RecG_C_sf"/>
</dbReference>
<comment type="caution">
    <text evidence="1">The sequence shown here is derived from an EMBL/GenBank/DDBJ whole genome shotgun (WGS) entry which is preliminary data.</text>
</comment>
<reference evidence="1 2" key="1">
    <citation type="journal article" date="2017" name="BMC Genomics">
        <title>Comparative genomic and phylogenomic analyses of the Bifidobacteriaceae family.</title>
        <authorList>
            <person name="Lugli G.A."/>
            <person name="Milani C."/>
            <person name="Turroni F."/>
            <person name="Duranti S."/>
            <person name="Mancabelli L."/>
            <person name="Mangifesta M."/>
            <person name="Ferrario C."/>
            <person name="Modesto M."/>
            <person name="Mattarelli P."/>
            <person name="Jiri K."/>
            <person name="van Sinderen D."/>
            <person name="Ventura M."/>
        </authorList>
    </citation>
    <scope>NUCLEOTIDE SEQUENCE [LARGE SCALE GENOMIC DNA]</scope>
    <source>
        <strain evidence="1 2">DSM 100196</strain>
    </source>
</reference>
<accession>A0A261FDA1</accession>
<sequence length="46" mass="5121">MKREGPLNMVARRDYSLTGPSPVSVFGDRMKLMIPGGLPRGMTRDE</sequence>
<evidence type="ECO:0000313" key="2">
    <source>
        <dbReference type="Proteomes" id="UP000216871"/>
    </source>
</evidence>
<keyword evidence="2" id="KW-1185">Reference proteome</keyword>
<dbReference type="EMBL" id="MWWW01000034">
    <property type="protein sequence ID" value="OZG57078.1"/>
    <property type="molecule type" value="Genomic_DNA"/>
</dbReference>
<protein>
    <submittedName>
        <fullName evidence="1">Transcriptional regulator</fullName>
    </submittedName>
</protein>
<dbReference type="AlphaFoldDB" id="A0A261FDA1"/>
<dbReference type="Gene3D" id="3.30.565.60">
    <property type="match status" value="1"/>
</dbReference>
<gene>
    <name evidence="1" type="ORF">BMYO_2132</name>
</gene>